<name>A0A8J5IVZ5_9STRA</name>
<comment type="caution">
    <text evidence="1">The sequence shown here is derived from an EMBL/GenBank/DDBJ whole genome shotgun (WGS) entry which is preliminary data.</text>
</comment>
<proteinExistence type="predicted"/>
<reference evidence="1" key="1">
    <citation type="submission" date="2021-01" db="EMBL/GenBank/DDBJ databases">
        <title>Phytophthora aleatoria, a newly-described species from Pinus radiata is distinct from Phytophthora cactorum isolates based on comparative genomics.</title>
        <authorList>
            <person name="Mcdougal R."/>
            <person name="Panda P."/>
            <person name="Williams N."/>
            <person name="Studholme D.J."/>
        </authorList>
    </citation>
    <scope>NUCLEOTIDE SEQUENCE</scope>
    <source>
        <strain evidence="1">NZFS 4037</strain>
    </source>
</reference>
<dbReference type="AlphaFoldDB" id="A0A8J5IVZ5"/>
<keyword evidence="2" id="KW-1185">Reference proteome</keyword>
<dbReference type="Proteomes" id="UP000709295">
    <property type="component" value="Unassembled WGS sequence"/>
</dbReference>
<gene>
    <name evidence="1" type="ORF">JG688_00014166</name>
</gene>
<sequence>MTFAVGELHKNSTKGCTVNAFENAIEHSHVRVAWWLKEHFEFDVPRTLTIQPPNQFDMVLFLFAETFEKGNPQRPRLVIISGPNDEIVPRWVQAAEPGITLHAL</sequence>
<organism evidence="1 2">
    <name type="scientific">Phytophthora aleatoria</name>
    <dbReference type="NCBI Taxonomy" id="2496075"/>
    <lineage>
        <taxon>Eukaryota</taxon>
        <taxon>Sar</taxon>
        <taxon>Stramenopiles</taxon>
        <taxon>Oomycota</taxon>
        <taxon>Peronosporomycetes</taxon>
        <taxon>Peronosporales</taxon>
        <taxon>Peronosporaceae</taxon>
        <taxon>Phytophthora</taxon>
    </lineage>
</organism>
<evidence type="ECO:0000313" key="2">
    <source>
        <dbReference type="Proteomes" id="UP000709295"/>
    </source>
</evidence>
<protein>
    <submittedName>
        <fullName evidence="1">Uncharacterized protein</fullName>
    </submittedName>
</protein>
<evidence type="ECO:0000313" key="1">
    <source>
        <dbReference type="EMBL" id="KAG6950414.1"/>
    </source>
</evidence>
<dbReference type="EMBL" id="JAENGY010001306">
    <property type="protein sequence ID" value="KAG6950414.1"/>
    <property type="molecule type" value="Genomic_DNA"/>
</dbReference>
<accession>A0A8J5IVZ5</accession>